<accession>A0A1F4TLS8</accession>
<feature type="domain" description="Tyrosine specific protein phosphatases" evidence="1">
    <location>
        <begin position="141"/>
        <end position="178"/>
    </location>
</feature>
<dbReference type="Gene3D" id="3.90.190.10">
    <property type="entry name" value="Protein tyrosine phosphatase superfamily"/>
    <property type="match status" value="1"/>
</dbReference>
<evidence type="ECO:0000313" key="3">
    <source>
        <dbReference type="Proteomes" id="UP000177309"/>
    </source>
</evidence>
<sequence>MINKSNRVRAVFFLLVYLLLLSSVWALTSEVVKSLSSQVQGLGPLLYNYRIIDKTIHAGGHPLNPVNNFKNSDQQVLTILKHLKDQSVEVIIDLENTQRIQARYAQLLKQAGIRRIHLPMTESKVPTEKEWLIIKTAMQKPVYIHCKWGADRTGAIIGRYLVEEKGYTPQKALKAVQSSGSHAGRLGGLKNYKKLIGFFWPDYQP</sequence>
<evidence type="ECO:0000259" key="1">
    <source>
        <dbReference type="PROSITE" id="PS50056"/>
    </source>
</evidence>
<dbReference type="Proteomes" id="UP000177309">
    <property type="component" value="Unassembled WGS sequence"/>
</dbReference>
<reference evidence="2 3" key="1">
    <citation type="journal article" date="2016" name="Nat. Commun.">
        <title>Thousands of microbial genomes shed light on interconnected biogeochemical processes in an aquifer system.</title>
        <authorList>
            <person name="Anantharaman K."/>
            <person name="Brown C.T."/>
            <person name="Hug L.A."/>
            <person name="Sharon I."/>
            <person name="Castelle C.J."/>
            <person name="Probst A.J."/>
            <person name="Thomas B.C."/>
            <person name="Singh A."/>
            <person name="Wilkins M.J."/>
            <person name="Karaoz U."/>
            <person name="Brodie E.L."/>
            <person name="Williams K.H."/>
            <person name="Hubbard S.S."/>
            <person name="Banfield J.F."/>
        </authorList>
    </citation>
    <scope>NUCLEOTIDE SEQUENCE [LARGE SCALE GENOMIC DNA]</scope>
</reference>
<dbReference type="PROSITE" id="PS50056">
    <property type="entry name" value="TYR_PHOSPHATASE_2"/>
    <property type="match status" value="1"/>
</dbReference>
<dbReference type="Pfam" id="PF22785">
    <property type="entry name" value="Tc-R-P"/>
    <property type="match status" value="1"/>
</dbReference>
<dbReference type="SUPFAM" id="SSF52799">
    <property type="entry name" value="(Phosphotyrosine protein) phosphatases II"/>
    <property type="match status" value="1"/>
</dbReference>
<comment type="caution">
    <text evidence="2">The sequence shown here is derived from an EMBL/GenBank/DDBJ whole genome shotgun (WGS) entry which is preliminary data.</text>
</comment>
<gene>
    <name evidence="2" type="ORF">A2462_02350</name>
</gene>
<dbReference type="InterPro" id="IPR000387">
    <property type="entry name" value="Tyr_Pase_dom"/>
</dbReference>
<dbReference type="PROSITE" id="PS00383">
    <property type="entry name" value="TYR_PHOSPHATASE_1"/>
    <property type="match status" value="1"/>
</dbReference>
<dbReference type="InterPro" id="IPR029021">
    <property type="entry name" value="Prot-tyrosine_phosphatase-like"/>
</dbReference>
<dbReference type="AlphaFoldDB" id="A0A1F4TLS8"/>
<dbReference type="InterPro" id="IPR016130">
    <property type="entry name" value="Tyr_Pase_AS"/>
</dbReference>
<evidence type="ECO:0000313" key="2">
    <source>
        <dbReference type="EMBL" id="OGC33665.1"/>
    </source>
</evidence>
<proteinExistence type="predicted"/>
<protein>
    <recommendedName>
        <fullName evidence="1">Tyrosine specific protein phosphatases domain-containing protein</fullName>
    </recommendedName>
</protein>
<dbReference type="EMBL" id="MEUI01000030">
    <property type="protein sequence ID" value="OGC33665.1"/>
    <property type="molecule type" value="Genomic_DNA"/>
</dbReference>
<organism evidence="2 3">
    <name type="scientific">candidate division WOR-1 bacterium RIFOXYC2_FULL_41_25</name>
    <dbReference type="NCBI Taxonomy" id="1802586"/>
    <lineage>
        <taxon>Bacteria</taxon>
        <taxon>Bacillati</taxon>
        <taxon>Saganbacteria</taxon>
    </lineage>
</organism>
<name>A0A1F4TLS8_UNCSA</name>